<evidence type="ECO:0000313" key="3">
    <source>
        <dbReference type="Proteomes" id="UP000199093"/>
    </source>
</evidence>
<organism evidence="2 3">
    <name type="scientific">Salipiger marinus</name>
    <dbReference type="NCBI Taxonomy" id="555512"/>
    <lineage>
        <taxon>Bacteria</taxon>
        <taxon>Pseudomonadati</taxon>
        <taxon>Pseudomonadota</taxon>
        <taxon>Alphaproteobacteria</taxon>
        <taxon>Rhodobacterales</taxon>
        <taxon>Roseobacteraceae</taxon>
        <taxon>Salipiger</taxon>
    </lineage>
</organism>
<name>A0A1G8NWC8_9RHOB</name>
<dbReference type="EMBL" id="FNEJ01000011">
    <property type="protein sequence ID" value="SDI84532.1"/>
    <property type="molecule type" value="Genomic_DNA"/>
</dbReference>
<dbReference type="AlphaFoldDB" id="A0A1G8NWC8"/>
<feature type="signal peptide" evidence="1">
    <location>
        <begin position="1"/>
        <end position="22"/>
    </location>
</feature>
<feature type="chain" id="PRO_5011626723" description="NADH dehydrogenase subunit E" evidence="1">
    <location>
        <begin position="23"/>
        <end position="105"/>
    </location>
</feature>
<evidence type="ECO:0008006" key="4">
    <source>
        <dbReference type="Google" id="ProtNLM"/>
    </source>
</evidence>
<evidence type="ECO:0000256" key="1">
    <source>
        <dbReference type="SAM" id="SignalP"/>
    </source>
</evidence>
<reference evidence="2 3" key="1">
    <citation type="submission" date="2016-10" db="EMBL/GenBank/DDBJ databases">
        <authorList>
            <person name="de Groot N.N."/>
        </authorList>
    </citation>
    <scope>NUCLEOTIDE SEQUENCE [LARGE SCALE GENOMIC DNA]</scope>
    <source>
        <strain evidence="2 3">DSM 26424</strain>
    </source>
</reference>
<sequence length="105" mass="10767">MMVNYTPMLCLAAALLAGCAMPPEGTEPEDLAAWDQAVTSVGCSLETESDYLPVELQTGQTRALVQEIAAYKVASEEAVRLDSGGVRLITGACAPVPSSPAPAAG</sequence>
<keyword evidence="1" id="KW-0732">Signal</keyword>
<proteinExistence type="predicted"/>
<keyword evidence="3" id="KW-1185">Reference proteome</keyword>
<protein>
    <recommendedName>
        <fullName evidence="4">NADH dehydrogenase subunit E</fullName>
    </recommendedName>
</protein>
<dbReference type="Proteomes" id="UP000199093">
    <property type="component" value="Unassembled WGS sequence"/>
</dbReference>
<gene>
    <name evidence="2" type="ORF">SAMN04487993_101132</name>
</gene>
<accession>A0A1G8NWC8</accession>
<evidence type="ECO:0000313" key="2">
    <source>
        <dbReference type="EMBL" id="SDI84532.1"/>
    </source>
</evidence>
<dbReference type="STRING" id="555512.SAMN04487993_101132"/>